<protein>
    <submittedName>
        <fullName evidence="2">Uncharacterized protein</fullName>
    </submittedName>
</protein>
<keyword evidence="1" id="KW-1133">Transmembrane helix</keyword>
<keyword evidence="1" id="KW-0812">Transmembrane</keyword>
<feature type="transmembrane region" description="Helical" evidence="1">
    <location>
        <begin position="29"/>
        <end position="49"/>
    </location>
</feature>
<comment type="caution">
    <text evidence="2">The sequence shown here is derived from an EMBL/GenBank/DDBJ whole genome shotgun (WGS) entry which is preliminary data.</text>
</comment>
<dbReference type="Proteomes" id="UP001211894">
    <property type="component" value="Unassembled WGS sequence"/>
</dbReference>
<evidence type="ECO:0000313" key="2">
    <source>
        <dbReference type="EMBL" id="MDA7026357.1"/>
    </source>
</evidence>
<reference evidence="2 3" key="1">
    <citation type="submission" date="2023-01" db="EMBL/GenBank/DDBJ databases">
        <title>Bacillus changyiensis sp. nov., isolated from a coastal deposit.</title>
        <authorList>
            <person name="Xiao G."/>
            <person name="Lai Q."/>
            <person name="Hu Z."/>
            <person name="Shao Z."/>
        </authorList>
    </citation>
    <scope>NUCLEOTIDE SEQUENCE [LARGE SCALE GENOMIC DNA]</scope>
    <source>
        <strain evidence="2 3">CLL-7-23</strain>
    </source>
</reference>
<name>A0ABT4X230_9BACI</name>
<sequence length="56" mass="6983">MKKVLKYTILFTVVTLFSYYYNMFVPKNFFYLIGWIFFYFICLWIVNLFDDKKEAP</sequence>
<dbReference type="EMBL" id="JAQKAB010000004">
    <property type="protein sequence ID" value="MDA7026357.1"/>
    <property type="molecule type" value="Genomic_DNA"/>
</dbReference>
<keyword evidence="1" id="KW-0472">Membrane</keyword>
<feature type="transmembrane region" description="Helical" evidence="1">
    <location>
        <begin position="7"/>
        <end position="23"/>
    </location>
</feature>
<proteinExistence type="predicted"/>
<gene>
    <name evidence="2" type="ORF">PJ311_06965</name>
</gene>
<organism evidence="2 3">
    <name type="scientific">Bacillus changyiensis</name>
    <dbReference type="NCBI Taxonomy" id="3004103"/>
    <lineage>
        <taxon>Bacteria</taxon>
        <taxon>Bacillati</taxon>
        <taxon>Bacillota</taxon>
        <taxon>Bacilli</taxon>
        <taxon>Bacillales</taxon>
        <taxon>Bacillaceae</taxon>
        <taxon>Bacillus</taxon>
    </lineage>
</organism>
<evidence type="ECO:0000256" key="1">
    <source>
        <dbReference type="SAM" id="Phobius"/>
    </source>
</evidence>
<dbReference type="RefSeq" id="WP_271340214.1">
    <property type="nucleotide sequence ID" value="NZ_JAQKAB010000004.1"/>
</dbReference>
<accession>A0ABT4X230</accession>
<evidence type="ECO:0000313" key="3">
    <source>
        <dbReference type="Proteomes" id="UP001211894"/>
    </source>
</evidence>
<keyword evidence="3" id="KW-1185">Reference proteome</keyword>